<dbReference type="Proteomes" id="UP000828941">
    <property type="component" value="Chromosome 4"/>
</dbReference>
<protein>
    <submittedName>
        <fullName evidence="1">Uncharacterized protein</fullName>
    </submittedName>
</protein>
<gene>
    <name evidence="1" type="ORF">L6164_008579</name>
</gene>
<evidence type="ECO:0000313" key="1">
    <source>
        <dbReference type="EMBL" id="KAI4347797.1"/>
    </source>
</evidence>
<accession>A0ACB9PH33</accession>
<organism evidence="1 2">
    <name type="scientific">Bauhinia variegata</name>
    <name type="common">Purple orchid tree</name>
    <name type="synonym">Phanera variegata</name>
    <dbReference type="NCBI Taxonomy" id="167791"/>
    <lineage>
        <taxon>Eukaryota</taxon>
        <taxon>Viridiplantae</taxon>
        <taxon>Streptophyta</taxon>
        <taxon>Embryophyta</taxon>
        <taxon>Tracheophyta</taxon>
        <taxon>Spermatophyta</taxon>
        <taxon>Magnoliopsida</taxon>
        <taxon>eudicotyledons</taxon>
        <taxon>Gunneridae</taxon>
        <taxon>Pentapetalae</taxon>
        <taxon>rosids</taxon>
        <taxon>fabids</taxon>
        <taxon>Fabales</taxon>
        <taxon>Fabaceae</taxon>
        <taxon>Cercidoideae</taxon>
        <taxon>Cercideae</taxon>
        <taxon>Bauhiniinae</taxon>
        <taxon>Bauhinia</taxon>
    </lineage>
</organism>
<name>A0ACB9PH33_BAUVA</name>
<evidence type="ECO:0000313" key="2">
    <source>
        <dbReference type="Proteomes" id="UP000828941"/>
    </source>
</evidence>
<dbReference type="EMBL" id="CM039429">
    <property type="protein sequence ID" value="KAI4347797.1"/>
    <property type="molecule type" value="Genomic_DNA"/>
</dbReference>
<keyword evidence="2" id="KW-1185">Reference proteome</keyword>
<proteinExistence type="predicted"/>
<reference evidence="1 2" key="1">
    <citation type="journal article" date="2022" name="DNA Res.">
        <title>Chromosomal-level genome assembly of the orchid tree Bauhinia variegata (Leguminosae; Cercidoideae) supports the allotetraploid origin hypothesis of Bauhinia.</title>
        <authorList>
            <person name="Zhong Y."/>
            <person name="Chen Y."/>
            <person name="Zheng D."/>
            <person name="Pang J."/>
            <person name="Liu Y."/>
            <person name="Luo S."/>
            <person name="Meng S."/>
            <person name="Qian L."/>
            <person name="Wei D."/>
            <person name="Dai S."/>
            <person name="Zhou R."/>
        </authorList>
    </citation>
    <scope>NUCLEOTIDE SEQUENCE [LARGE SCALE GENOMIC DNA]</scope>
    <source>
        <strain evidence="1">BV-YZ2020</strain>
    </source>
</reference>
<sequence length="203" mass="23465">MSPGSNNATPSKTSSTHWTWRENKVFENAIAVVPEDLPNRWEKIAAQLPGKSPEEIKDHYDALVRDVKDIESGLVELPDYRDDVEASAERVWDSVNLSSSEFRRRRSKSNRWTEEEHMLFLMGMEECGRGDWRGISRNFVVTRTPTQIANHAQKYFLRQSSTNKESRRASINDITTVDTNVVLRPLVREETFFAGIRQKMRGH</sequence>
<comment type="caution">
    <text evidence="1">The sequence shown here is derived from an EMBL/GenBank/DDBJ whole genome shotgun (WGS) entry which is preliminary data.</text>
</comment>